<dbReference type="STRING" id="989403.SAMN05421798_11046"/>
<dbReference type="PANTHER" id="PTHR35861">
    <property type="match status" value="1"/>
</dbReference>
<organism evidence="5 6">
    <name type="scientific">Pseudovibrio axinellae</name>
    <dbReference type="NCBI Taxonomy" id="989403"/>
    <lineage>
        <taxon>Bacteria</taxon>
        <taxon>Pseudomonadati</taxon>
        <taxon>Pseudomonadota</taxon>
        <taxon>Alphaproteobacteria</taxon>
        <taxon>Hyphomicrobiales</taxon>
        <taxon>Stappiaceae</taxon>
        <taxon>Pseudovibrio</taxon>
    </lineage>
</organism>
<evidence type="ECO:0000313" key="5">
    <source>
        <dbReference type="EMBL" id="KZL17698.1"/>
    </source>
</evidence>
<dbReference type="AlphaFoldDB" id="A0A165XH72"/>
<comment type="caution">
    <text evidence="5">The sequence shown here is derived from an EMBL/GenBank/DDBJ whole genome shotgun (WGS) entry which is preliminary data.</text>
</comment>
<sequence>MSDIQLHGIETVENNNGPRPVQTIDTGVIGIIGTAPDADDTLWSKDKAKLILGDGDDMQGLGDNGTLPQFLKGIHDHSSRKVSQTVVAIRVEEEDNIADTMSNVLGNSAARTGMHALRLAYPLLGAKPKLLIAPSFTSLKPTDGLASIELTDAGSGYTSAPNLQLTGGGGQGAEALAIIDSSTGKLTEIIVSNPGWGYTTAPSVTFTGGEGTGAAATATVGTVNNPVAAGLHSLCRTLRAGVIVDGPNGLLEDALDYRLGYDSDRPFMMIDPFVKVERDGEIISEPTSARAAGLQARVDYEKGFWHSPSNRVLEGVLGTSRPIEHSMYDVSAESQHLNRNNITTVVREETGGFKLFGGRNLSADPLNKFWSVRRGHDIIIESIEIAHAPFIDKPFNLQTLTDIAETVNGALRRWAGLGATLGGEVWFDPQLNTPLTWQSGKLYVSYDAETPAPIETIVFEFNRNNGYYAKLAESVTREIGRMNSAAL</sequence>
<comment type="similarity">
    <text evidence="1">Belongs to the myoviridae tail sheath protein family.</text>
</comment>
<evidence type="ECO:0000259" key="4">
    <source>
        <dbReference type="Pfam" id="PF17482"/>
    </source>
</evidence>
<feature type="region of interest" description="Disordered" evidence="2">
    <location>
        <begin position="1"/>
        <end position="20"/>
    </location>
</feature>
<feature type="domain" description="Tail sheath protein subtilisin-like" evidence="3">
    <location>
        <begin position="281"/>
        <end position="360"/>
    </location>
</feature>
<dbReference type="InterPro" id="IPR020287">
    <property type="entry name" value="Tail_sheath_C"/>
</dbReference>
<evidence type="ECO:0000256" key="2">
    <source>
        <dbReference type="SAM" id="MobiDB-lite"/>
    </source>
</evidence>
<gene>
    <name evidence="5" type="ORF">PsAD2_03035</name>
</gene>
<dbReference type="PATRIC" id="fig|989403.3.peg.3251"/>
<proteinExistence type="inferred from homology"/>
<dbReference type="Proteomes" id="UP000076577">
    <property type="component" value="Unassembled WGS sequence"/>
</dbReference>
<dbReference type="PANTHER" id="PTHR35861:SF1">
    <property type="entry name" value="PHAGE TAIL SHEATH PROTEIN"/>
    <property type="match status" value="1"/>
</dbReference>
<evidence type="ECO:0000313" key="6">
    <source>
        <dbReference type="Proteomes" id="UP000076577"/>
    </source>
</evidence>
<dbReference type="EMBL" id="LMCB01000030">
    <property type="protein sequence ID" value="KZL17698.1"/>
    <property type="molecule type" value="Genomic_DNA"/>
</dbReference>
<evidence type="ECO:0000259" key="3">
    <source>
        <dbReference type="Pfam" id="PF04984"/>
    </source>
</evidence>
<accession>A0A165XH72</accession>
<feature type="domain" description="Tail sheath protein C-terminal" evidence="4">
    <location>
        <begin position="363"/>
        <end position="461"/>
    </location>
</feature>
<evidence type="ECO:0000256" key="1">
    <source>
        <dbReference type="ARBA" id="ARBA00008005"/>
    </source>
</evidence>
<dbReference type="Pfam" id="PF04984">
    <property type="entry name" value="Phage_sheath_1"/>
    <property type="match status" value="1"/>
</dbReference>
<dbReference type="Pfam" id="PF17482">
    <property type="entry name" value="Phage_sheath_1C"/>
    <property type="match status" value="1"/>
</dbReference>
<protein>
    <submittedName>
        <fullName evidence="5">Phage tail sheath protein</fullName>
    </submittedName>
</protein>
<reference evidence="5 6" key="1">
    <citation type="journal article" date="2016" name="Front. Microbiol.">
        <title>Comparative Genomic Analysis Reveals a Diverse Repertoire of Genes Involved in Prokaryote-Eukaryote Interactions within the Pseudovibrio Genus.</title>
        <authorList>
            <person name="Romano S."/>
            <person name="Fernandez-Guerra A."/>
            <person name="Reen F.J."/>
            <person name="Glockner F.O."/>
            <person name="Crowley S.P."/>
            <person name="O'Sullivan O."/>
            <person name="Cotter P.D."/>
            <person name="Adams C."/>
            <person name="Dobson A.D."/>
            <person name="O'Gara F."/>
        </authorList>
    </citation>
    <scope>NUCLEOTIDE SEQUENCE [LARGE SCALE GENOMIC DNA]</scope>
    <source>
        <strain evidence="5 6">Ad2</strain>
    </source>
</reference>
<dbReference type="InterPro" id="IPR052042">
    <property type="entry name" value="Tail_sheath_structural"/>
</dbReference>
<dbReference type="InterPro" id="IPR035089">
    <property type="entry name" value="Phage_sheath_subtilisin"/>
</dbReference>
<keyword evidence="6" id="KW-1185">Reference proteome</keyword>
<dbReference type="RefSeq" id="WP_068007530.1">
    <property type="nucleotide sequence ID" value="NZ_FOFM01000010.1"/>
</dbReference>
<name>A0A165XH72_9HYPH</name>
<dbReference type="OrthoDB" id="9767864at2"/>